<evidence type="ECO:0000256" key="1">
    <source>
        <dbReference type="SAM" id="SignalP"/>
    </source>
</evidence>
<feature type="signal peptide" evidence="1">
    <location>
        <begin position="1"/>
        <end position="18"/>
    </location>
</feature>
<dbReference type="Pfam" id="PF13149">
    <property type="entry name" value="Mfa_like_1"/>
    <property type="match status" value="1"/>
</dbReference>
<protein>
    <submittedName>
        <fullName evidence="2">Fimbrillin family protein</fullName>
    </submittedName>
</protein>
<dbReference type="Proteomes" id="UP001319045">
    <property type="component" value="Chromosome"/>
</dbReference>
<keyword evidence="1" id="KW-0732">Signal</keyword>
<dbReference type="PROSITE" id="PS51257">
    <property type="entry name" value="PROKAR_LIPOPROTEIN"/>
    <property type="match status" value="1"/>
</dbReference>
<name>A0ABN6EL32_9BACT</name>
<dbReference type="Gene3D" id="2.60.40.2620">
    <property type="entry name" value="Fimbrillin-like"/>
    <property type="match status" value="1"/>
</dbReference>
<evidence type="ECO:0000313" key="3">
    <source>
        <dbReference type="Proteomes" id="UP001319045"/>
    </source>
</evidence>
<dbReference type="RefSeq" id="WP_207154271.1">
    <property type="nucleotide sequence ID" value="NZ_AP024484.1"/>
</dbReference>
<accession>A0ABN6EL32</accession>
<feature type="chain" id="PRO_5045193720" evidence="1">
    <location>
        <begin position="19"/>
        <end position="380"/>
    </location>
</feature>
<keyword evidence="3" id="KW-1185">Reference proteome</keyword>
<dbReference type="InterPro" id="IPR042278">
    <property type="entry name" value="Mfa-like_1_N"/>
</dbReference>
<dbReference type="CDD" id="cd13120">
    <property type="entry name" value="BF2867_like_N"/>
    <property type="match status" value="1"/>
</dbReference>
<sequence>MKKILLFTVAAATVMALAGCSQNSDLADTEGTTQTPVSFDTYLAKTRAGAIGSETTETLKTNGFGVLACYTEGDYNQTNDAPNFMYNTKVTGSTAADGSTTWSYDQKRYWPTSGKISFFAYAPYVNIQGTETSGIISLSNNYTSNPNITYNLGGDITNCVDLLKGVKKGTDADNNINLTSESGVVGFTFKHALAKFNINAVASSAVDANTKITIDNITITNTNLYQSGTLSLVDGTWLYGGSGNISLSIDKTGINKDFAEPGDPTAIQNVNGVTTVAESILADNKSCYLIPLTSYSTPKMTITVTYWVRTFYKDIPAEANISQKYTVTKDITFAGNFEANKQYSLNLTIGNAPKAITFDANISDWGTGTTNPSGLDLSVN</sequence>
<organism evidence="2 3">
    <name type="scientific">Prevotella herbatica</name>
    <dbReference type="NCBI Taxonomy" id="2801997"/>
    <lineage>
        <taxon>Bacteria</taxon>
        <taxon>Pseudomonadati</taxon>
        <taxon>Bacteroidota</taxon>
        <taxon>Bacteroidia</taxon>
        <taxon>Bacteroidales</taxon>
        <taxon>Prevotellaceae</taxon>
        <taxon>Prevotella</taxon>
    </lineage>
</organism>
<proteinExistence type="predicted"/>
<gene>
    <name evidence="2" type="ORF">prwr041_26050</name>
</gene>
<reference evidence="2 3" key="1">
    <citation type="journal article" date="2022" name="Int. J. Syst. Evol. Microbiol.">
        <title>Prevotella herbatica sp. nov., a plant polysaccharide-decomposing anaerobic bacterium isolated from a methanogenic reactor.</title>
        <authorList>
            <person name="Uek A."/>
            <person name="Tonouchi A."/>
            <person name="Kaku N."/>
            <person name="Ueki K."/>
        </authorList>
    </citation>
    <scope>NUCLEOTIDE SEQUENCE [LARGE SCALE GENOMIC DNA]</scope>
    <source>
        <strain evidence="2 3">WR041</strain>
    </source>
</reference>
<dbReference type="InterPro" id="IPR025049">
    <property type="entry name" value="Mfa-like_1"/>
</dbReference>
<dbReference type="EMBL" id="AP024484">
    <property type="protein sequence ID" value="BCS86712.1"/>
    <property type="molecule type" value="Genomic_DNA"/>
</dbReference>
<evidence type="ECO:0000313" key="2">
    <source>
        <dbReference type="EMBL" id="BCS86712.1"/>
    </source>
</evidence>